<reference evidence="1" key="1">
    <citation type="journal article" date="2014" name="Front. Microbiol.">
        <title>High frequency of phylogenetically diverse reductive dehalogenase-homologous genes in deep subseafloor sedimentary metagenomes.</title>
        <authorList>
            <person name="Kawai M."/>
            <person name="Futagami T."/>
            <person name="Toyoda A."/>
            <person name="Takaki Y."/>
            <person name="Nishi S."/>
            <person name="Hori S."/>
            <person name="Arai W."/>
            <person name="Tsubouchi T."/>
            <person name="Morono Y."/>
            <person name="Uchiyama I."/>
            <person name="Ito T."/>
            <person name="Fujiyama A."/>
            <person name="Inagaki F."/>
            <person name="Takami H."/>
        </authorList>
    </citation>
    <scope>NUCLEOTIDE SEQUENCE</scope>
    <source>
        <strain evidence="1">Expedition CK06-06</strain>
    </source>
</reference>
<dbReference type="AlphaFoldDB" id="X0VRU6"/>
<proteinExistence type="predicted"/>
<accession>X0VRU6</accession>
<sequence length="42" mass="4805">RRTIHSSICKINTQFKNAKVIEVNKIQGLEIIHMYLLGFSGC</sequence>
<gene>
    <name evidence="1" type="ORF">S01H1_32449</name>
</gene>
<organism evidence="1">
    <name type="scientific">marine sediment metagenome</name>
    <dbReference type="NCBI Taxonomy" id="412755"/>
    <lineage>
        <taxon>unclassified sequences</taxon>
        <taxon>metagenomes</taxon>
        <taxon>ecological metagenomes</taxon>
    </lineage>
</organism>
<protein>
    <submittedName>
        <fullName evidence="1">Uncharacterized protein</fullName>
    </submittedName>
</protein>
<evidence type="ECO:0000313" key="1">
    <source>
        <dbReference type="EMBL" id="GAG03271.1"/>
    </source>
</evidence>
<comment type="caution">
    <text evidence="1">The sequence shown here is derived from an EMBL/GenBank/DDBJ whole genome shotgun (WGS) entry which is preliminary data.</text>
</comment>
<feature type="non-terminal residue" evidence="1">
    <location>
        <position position="1"/>
    </location>
</feature>
<dbReference type="EMBL" id="BARS01020092">
    <property type="protein sequence ID" value="GAG03271.1"/>
    <property type="molecule type" value="Genomic_DNA"/>
</dbReference>
<name>X0VRU6_9ZZZZ</name>